<gene>
    <name evidence="5" type="ORF">PMACD_LOCUS7797</name>
</gene>
<feature type="compositionally biased region" description="Acidic residues" evidence="2">
    <location>
        <begin position="74"/>
        <end position="85"/>
    </location>
</feature>
<keyword evidence="6" id="KW-1185">Reference proteome</keyword>
<name>A0A821SHA7_9NEOP</name>
<dbReference type="InterPro" id="IPR011011">
    <property type="entry name" value="Znf_FYVE_PHD"/>
</dbReference>
<accession>A0A821SHA7</accession>
<dbReference type="InterPro" id="IPR004941">
    <property type="entry name" value="FP_N"/>
</dbReference>
<dbReference type="Proteomes" id="UP000663880">
    <property type="component" value="Unassembled WGS sequence"/>
</dbReference>
<feature type="domain" description="FP protein N-terminal" evidence="3">
    <location>
        <begin position="182"/>
        <end position="273"/>
    </location>
</feature>
<dbReference type="InterPro" id="IPR013083">
    <property type="entry name" value="Znf_RING/FYVE/PHD"/>
</dbReference>
<dbReference type="InterPro" id="IPR057251">
    <property type="entry name" value="FP_C"/>
</dbReference>
<evidence type="ECO:0000313" key="5">
    <source>
        <dbReference type="EMBL" id="CAF4859554.1"/>
    </source>
</evidence>
<sequence>MVVKKCYKCKKNITKKSPGIDCSRCNRIVHADPVCAKLSNKQLNALRNSSSIEWSCDECQKNVSRRSSFITPNDDSDDEDDEESEPKEQVNISNLNVKQLVADISRELKKTFKEEMGHIESSLNYLSDQMTSMEQSIKTQKEAITKLENKNYDLLNKNKNLELRVCAMEQQLRSLEQGKLGDTLEVAGLPDTTPGQLKNVLEVLTGKLEVDNADIKSTQWSKGTNERPGLLLIKLNSRTMQHQWITASKAKCITLGQILPEAPKEIINNRIYVREALTKHIKTILYKTKSRLNMSYKFIWCKDGKVFVRKTEESKIHQVRSLEDILRLEKTPVFSTPI</sequence>
<feature type="domain" description="FP protein C-terminal" evidence="4">
    <location>
        <begin position="278"/>
        <end position="328"/>
    </location>
</feature>
<evidence type="ECO:0000313" key="6">
    <source>
        <dbReference type="Proteomes" id="UP000663880"/>
    </source>
</evidence>
<protein>
    <recommendedName>
        <fullName evidence="7">Zinc finger DNA binding protein</fullName>
    </recommendedName>
</protein>
<reference evidence="5" key="1">
    <citation type="submission" date="2021-02" db="EMBL/GenBank/DDBJ databases">
        <authorList>
            <person name="Steward A R."/>
        </authorList>
    </citation>
    <scope>NUCLEOTIDE SEQUENCE</scope>
</reference>
<evidence type="ECO:0000256" key="2">
    <source>
        <dbReference type="SAM" id="MobiDB-lite"/>
    </source>
</evidence>
<dbReference type="OrthoDB" id="7371673at2759"/>
<evidence type="ECO:0000256" key="1">
    <source>
        <dbReference type="SAM" id="Coils"/>
    </source>
</evidence>
<dbReference type="Pfam" id="PF25298">
    <property type="entry name" value="Baculo_FP_2nd"/>
    <property type="match status" value="1"/>
</dbReference>
<proteinExistence type="predicted"/>
<evidence type="ECO:0008006" key="7">
    <source>
        <dbReference type="Google" id="ProtNLM"/>
    </source>
</evidence>
<feature type="region of interest" description="Disordered" evidence="2">
    <location>
        <begin position="67"/>
        <end position="89"/>
    </location>
</feature>
<keyword evidence="1" id="KW-0175">Coiled coil</keyword>
<feature type="coiled-coil region" evidence="1">
    <location>
        <begin position="130"/>
        <end position="164"/>
    </location>
</feature>
<dbReference type="EMBL" id="CAJOBZ010000019">
    <property type="protein sequence ID" value="CAF4859554.1"/>
    <property type="molecule type" value="Genomic_DNA"/>
</dbReference>
<dbReference type="Pfam" id="PF03258">
    <property type="entry name" value="Baculo_FP"/>
    <property type="match status" value="1"/>
</dbReference>
<dbReference type="SUPFAM" id="SSF57903">
    <property type="entry name" value="FYVE/PHD zinc finger"/>
    <property type="match status" value="1"/>
</dbReference>
<organism evidence="5 6">
    <name type="scientific">Pieris macdunnoughi</name>
    <dbReference type="NCBI Taxonomy" id="345717"/>
    <lineage>
        <taxon>Eukaryota</taxon>
        <taxon>Metazoa</taxon>
        <taxon>Ecdysozoa</taxon>
        <taxon>Arthropoda</taxon>
        <taxon>Hexapoda</taxon>
        <taxon>Insecta</taxon>
        <taxon>Pterygota</taxon>
        <taxon>Neoptera</taxon>
        <taxon>Endopterygota</taxon>
        <taxon>Lepidoptera</taxon>
        <taxon>Glossata</taxon>
        <taxon>Ditrysia</taxon>
        <taxon>Papilionoidea</taxon>
        <taxon>Pieridae</taxon>
        <taxon>Pierinae</taxon>
        <taxon>Pieris</taxon>
    </lineage>
</organism>
<comment type="caution">
    <text evidence="5">The sequence shown here is derived from an EMBL/GenBank/DDBJ whole genome shotgun (WGS) entry which is preliminary data.</text>
</comment>
<dbReference type="Gene3D" id="3.30.40.10">
    <property type="entry name" value="Zinc/RING finger domain, C3HC4 (zinc finger)"/>
    <property type="match status" value="1"/>
</dbReference>
<dbReference type="AlphaFoldDB" id="A0A821SHA7"/>
<evidence type="ECO:0000259" key="4">
    <source>
        <dbReference type="Pfam" id="PF25298"/>
    </source>
</evidence>
<evidence type="ECO:0000259" key="3">
    <source>
        <dbReference type="Pfam" id="PF03258"/>
    </source>
</evidence>